<dbReference type="OrthoDB" id="4974788at2"/>
<reference evidence="10" key="1">
    <citation type="submission" date="2016-10" db="EMBL/GenBank/DDBJ databases">
        <authorList>
            <person name="Varghese N."/>
            <person name="Submissions S."/>
        </authorList>
    </citation>
    <scope>NUCLEOTIDE SEQUENCE [LARGE SCALE GENOMIC DNA]</scope>
    <source>
        <strain evidence="10">DSM 11706</strain>
    </source>
</reference>
<sequence>MKSTKNTRLLKYGVGILLILAIPIIFFQLMGVNILDLNNSNKRTIAIVNEDMGLTKDAEQVQMGVEVVSILAEDSDFGWKVMGRGAAENGLKSNQYDAIVYIPSNFSENIMSYDEQNPKKAEFAYQVQRQKTGLRKEQVLHEIEVATDRVNDKISTLYWSYIAQEMNHIKKEFTSILGKETEFLSSMSAYYKPESETLAEQMQTQKDQMAALQTTIGSANNAHNSRIENADTFGLQMNNFITYIQQYKEFQNTQRQILQQVQDASLAKIHATAATQAEQFNQSVQMLEESNNNINEEIQKVNHVIDTNKEKFNELSELRKNEVDRQLADLLVVQGTAIDRYNNTILDSLEKGIEAGKSGNAVLAAASIGTEPNQFTSIKEQLEKKAADKASVVLPGLEEQRVKVDSILTGLTSLKTKVAETDPASAFISEIDILQAELGSITAALSEREATWANTNQTATTDYTQASADYAKLLENYNSIYREYESIQQIINTYPTDTARIGMEIMQKENDLLANPNVSKNQKDRLQELFDKGAAKTDTSSLLSYYATLEQFEFTLNEGGGSANKDAILKDEILTALLKNVVNINELELEGWTSVEESIPETELGMSDLSTTFAAIMSGYKETAEQQHASLISELNSIDEQANVLLAQIQNPANMIPSGEPVATTSEGQVMAGQQNVTSQLVTLSGMIQSLSQKQSSLVDYANDLTVKADNIKETSNEFSGKWDTNVNAMSDFDNDIQEFLANTYVDGQENGYAFNHFVNPLEVKGEAAVSDEMEKVPPVILFIILLISSLLIGYFSYQMKEGPIGLQLALTALLSILVGLIISFYSIYMYILNDHRALEWTIFTILLLLTGAAIIRAALEFGQSVGWLASVALMCLYIIPLLILAVPDINIPDVLSTVYMSIKYEPETSFMWGAVITAVIALAMLATTYFMSTNKSKASVADEAYES</sequence>
<dbReference type="PANTHER" id="PTHR30294:SF29">
    <property type="entry name" value="MULTIDRUG ABC TRANSPORTER PERMEASE YBHS-RELATED"/>
    <property type="match status" value="1"/>
</dbReference>
<comment type="similarity">
    <text evidence="2">Belongs to the EsaA family.</text>
</comment>
<dbReference type="InterPro" id="IPR023838">
    <property type="entry name" value="T7SS_EsaA"/>
</dbReference>
<keyword evidence="10" id="KW-1185">Reference proteome</keyword>
<evidence type="ECO:0000256" key="3">
    <source>
        <dbReference type="ARBA" id="ARBA00022475"/>
    </source>
</evidence>
<feature type="transmembrane region" description="Helical" evidence="8">
    <location>
        <begin position="780"/>
        <end position="798"/>
    </location>
</feature>
<comment type="subcellular location">
    <subcellularLocation>
        <location evidence="1">Cell membrane</location>
        <topology evidence="1">Multi-pass membrane protein</topology>
    </subcellularLocation>
</comment>
<organism evidence="9 10">
    <name type="scientific">Psychrobacillus psychrotolerans</name>
    <dbReference type="NCBI Taxonomy" id="126156"/>
    <lineage>
        <taxon>Bacteria</taxon>
        <taxon>Bacillati</taxon>
        <taxon>Bacillota</taxon>
        <taxon>Bacilli</taxon>
        <taxon>Bacillales</taxon>
        <taxon>Bacillaceae</taxon>
        <taxon>Psychrobacillus</taxon>
    </lineage>
</organism>
<evidence type="ECO:0000256" key="7">
    <source>
        <dbReference type="SAM" id="Coils"/>
    </source>
</evidence>
<dbReference type="InterPro" id="IPR051449">
    <property type="entry name" value="ABC-2_transporter_component"/>
</dbReference>
<evidence type="ECO:0000313" key="10">
    <source>
        <dbReference type="Proteomes" id="UP000198734"/>
    </source>
</evidence>
<dbReference type="NCBIfam" id="TIGR03929">
    <property type="entry name" value="T7_esaA_Nterm"/>
    <property type="match status" value="1"/>
</dbReference>
<keyword evidence="7" id="KW-0175">Coiled coil</keyword>
<gene>
    <name evidence="9" type="ORF">SAMN05421670_2496</name>
</gene>
<feature type="transmembrane region" description="Helical" evidence="8">
    <location>
        <begin position="910"/>
        <end position="931"/>
    </location>
</feature>
<feature type="transmembrane region" description="Helical" evidence="8">
    <location>
        <begin position="12"/>
        <end position="35"/>
    </location>
</feature>
<dbReference type="RefSeq" id="WP_093537218.1">
    <property type="nucleotide sequence ID" value="NZ_FOXU01000004.1"/>
</dbReference>
<dbReference type="EMBL" id="FOXU01000004">
    <property type="protein sequence ID" value="SFQ52730.1"/>
    <property type="molecule type" value="Genomic_DNA"/>
</dbReference>
<feature type="coiled-coil region" evidence="7">
    <location>
        <begin position="277"/>
        <end position="304"/>
    </location>
</feature>
<dbReference type="AlphaFoldDB" id="A0A1I5Z8E2"/>
<evidence type="ECO:0000313" key="9">
    <source>
        <dbReference type="EMBL" id="SFQ52730.1"/>
    </source>
</evidence>
<protein>
    <submittedName>
        <fullName evidence="9">Type VII secretion protein EsaA, N-terminal domain-containing protein</fullName>
    </submittedName>
</protein>
<accession>A0A1I5Z8E2</accession>
<keyword evidence="5 8" id="KW-1133">Transmembrane helix</keyword>
<feature type="transmembrane region" description="Helical" evidence="8">
    <location>
        <begin position="867"/>
        <end position="890"/>
    </location>
</feature>
<evidence type="ECO:0000256" key="8">
    <source>
        <dbReference type="SAM" id="Phobius"/>
    </source>
</evidence>
<keyword evidence="3" id="KW-1003">Cell membrane</keyword>
<dbReference type="PANTHER" id="PTHR30294">
    <property type="entry name" value="MEMBRANE COMPONENT OF ABC TRANSPORTER YHHJ-RELATED"/>
    <property type="match status" value="1"/>
</dbReference>
<dbReference type="STRING" id="126156.SAMN05421670_2496"/>
<evidence type="ECO:0000256" key="1">
    <source>
        <dbReference type="ARBA" id="ARBA00004651"/>
    </source>
</evidence>
<evidence type="ECO:0000256" key="6">
    <source>
        <dbReference type="ARBA" id="ARBA00023136"/>
    </source>
</evidence>
<dbReference type="GO" id="GO:0005886">
    <property type="term" value="C:plasma membrane"/>
    <property type="evidence" value="ECO:0007669"/>
    <property type="project" value="UniProtKB-SubCell"/>
</dbReference>
<feature type="transmembrane region" description="Helical" evidence="8">
    <location>
        <begin position="838"/>
        <end position="860"/>
    </location>
</feature>
<dbReference type="Proteomes" id="UP000198734">
    <property type="component" value="Unassembled WGS sequence"/>
</dbReference>
<keyword evidence="4 8" id="KW-0812">Transmembrane</keyword>
<feature type="transmembrane region" description="Helical" evidence="8">
    <location>
        <begin position="810"/>
        <end position="832"/>
    </location>
</feature>
<dbReference type="Gene3D" id="3.40.1710.10">
    <property type="entry name" value="abc type-2 transporter like domain"/>
    <property type="match status" value="1"/>
</dbReference>
<proteinExistence type="inferred from homology"/>
<evidence type="ECO:0000256" key="4">
    <source>
        <dbReference type="ARBA" id="ARBA00022692"/>
    </source>
</evidence>
<keyword evidence="6 8" id="KW-0472">Membrane</keyword>
<name>A0A1I5Z8E2_9BACI</name>
<evidence type="ECO:0000256" key="2">
    <source>
        <dbReference type="ARBA" id="ARBA00008338"/>
    </source>
</evidence>
<evidence type="ECO:0000256" key="5">
    <source>
        <dbReference type="ARBA" id="ARBA00022989"/>
    </source>
</evidence>